<evidence type="ECO:0000313" key="3">
    <source>
        <dbReference type="Proteomes" id="UP000507222"/>
    </source>
</evidence>
<feature type="region of interest" description="Disordered" evidence="1">
    <location>
        <begin position="1"/>
        <end position="109"/>
    </location>
</feature>
<dbReference type="EMBL" id="CAEKDK010000004">
    <property type="protein sequence ID" value="CAB4277228.1"/>
    <property type="molecule type" value="Genomic_DNA"/>
</dbReference>
<name>A0A6J5UTB6_PRUAR</name>
<proteinExistence type="predicted"/>
<dbReference type="AlphaFoldDB" id="A0A6J5UTB6"/>
<feature type="compositionally biased region" description="Basic and acidic residues" evidence="1">
    <location>
        <begin position="64"/>
        <end position="75"/>
    </location>
</feature>
<protein>
    <submittedName>
        <fullName evidence="2">Uncharacterized protein</fullName>
    </submittedName>
</protein>
<feature type="compositionally biased region" description="Basic residues" evidence="1">
    <location>
        <begin position="210"/>
        <end position="219"/>
    </location>
</feature>
<feature type="compositionally biased region" description="Low complexity" evidence="1">
    <location>
        <begin position="14"/>
        <end position="43"/>
    </location>
</feature>
<sequence length="233" mass="24366">MLAPAAGPTKPQLPRGGYQPARRGGAARPRQQGRAGGVHSADSGVGGGVGVAGWAWSGAYWTPDKVREARGEKGGRRGRAGPTGGTGAEPQREEKQHTRQLGWGGARGWRVAPLEVGESLNDDLLKHKEWEGAGVRQQEEDCAEVRQGHDEIGGEERKRGAGDRSGRWAATSSGGGRGGSVREGEGSGRGGARTARMGRGERPEKGKADHTKKRGKRRGAGGVKDAEGTHIHA</sequence>
<feature type="compositionally biased region" description="Basic and acidic residues" evidence="1">
    <location>
        <begin position="131"/>
        <end position="166"/>
    </location>
</feature>
<evidence type="ECO:0000313" key="2">
    <source>
        <dbReference type="EMBL" id="CAB4277228.1"/>
    </source>
</evidence>
<gene>
    <name evidence="2" type="ORF">CURHAP_LOCUS26779</name>
</gene>
<feature type="region of interest" description="Disordered" evidence="1">
    <location>
        <begin position="131"/>
        <end position="233"/>
    </location>
</feature>
<evidence type="ECO:0000256" key="1">
    <source>
        <dbReference type="SAM" id="MobiDB-lite"/>
    </source>
</evidence>
<feature type="compositionally biased region" description="Basic and acidic residues" evidence="1">
    <location>
        <begin position="198"/>
        <end position="209"/>
    </location>
</feature>
<dbReference type="Proteomes" id="UP000507222">
    <property type="component" value="Unassembled WGS sequence"/>
</dbReference>
<organism evidence="2 3">
    <name type="scientific">Prunus armeniaca</name>
    <name type="common">Apricot</name>
    <name type="synonym">Armeniaca vulgaris</name>
    <dbReference type="NCBI Taxonomy" id="36596"/>
    <lineage>
        <taxon>Eukaryota</taxon>
        <taxon>Viridiplantae</taxon>
        <taxon>Streptophyta</taxon>
        <taxon>Embryophyta</taxon>
        <taxon>Tracheophyta</taxon>
        <taxon>Spermatophyta</taxon>
        <taxon>Magnoliopsida</taxon>
        <taxon>eudicotyledons</taxon>
        <taxon>Gunneridae</taxon>
        <taxon>Pentapetalae</taxon>
        <taxon>rosids</taxon>
        <taxon>fabids</taxon>
        <taxon>Rosales</taxon>
        <taxon>Rosaceae</taxon>
        <taxon>Amygdaloideae</taxon>
        <taxon>Amygdaleae</taxon>
        <taxon>Prunus</taxon>
    </lineage>
</organism>
<accession>A0A6J5UTB6</accession>
<feature type="compositionally biased region" description="Basic and acidic residues" evidence="1">
    <location>
        <begin position="224"/>
        <end position="233"/>
    </location>
</feature>
<reference evidence="2 3" key="1">
    <citation type="submission" date="2020-05" db="EMBL/GenBank/DDBJ databases">
        <authorList>
            <person name="Campoy J."/>
            <person name="Schneeberger K."/>
            <person name="Spophaly S."/>
        </authorList>
    </citation>
    <scope>NUCLEOTIDE SEQUENCE [LARGE SCALE GENOMIC DNA]</scope>
    <source>
        <strain evidence="2">PruArmRojPasFocal</strain>
    </source>
</reference>